<dbReference type="EMBL" id="CP053921">
    <property type="protein sequence ID" value="QKG70543.1"/>
    <property type="molecule type" value="Genomic_DNA"/>
</dbReference>
<proteinExistence type="predicted"/>
<dbReference type="AlphaFoldDB" id="A0A7D4B6S1"/>
<dbReference type="GO" id="GO:0003677">
    <property type="term" value="F:DNA binding"/>
    <property type="evidence" value="ECO:0007669"/>
    <property type="project" value="UniProtKB-KW"/>
</dbReference>
<protein>
    <submittedName>
        <fullName evidence="2">Putative DNA-binding domain-containing protein</fullName>
    </submittedName>
</protein>
<dbReference type="KEGG" id="emv:HQR01_03710"/>
<evidence type="ECO:0000313" key="3">
    <source>
        <dbReference type="Proteomes" id="UP000504693"/>
    </source>
</evidence>
<gene>
    <name evidence="2" type="ORF">HQR01_03710</name>
</gene>
<accession>A0A7D4B6S1</accession>
<reference evidence="2 3" key="1">
    <citation type="submission" date="2020-05" db="EMBL/GenBank/DDBJ databases">
        <title>Erythrobacter mangrovi sp. nov., isolated from rhizosphere soil of mangrove plant (Kandelia candel).</title>
        <authorList>
            <person name="Ye Y.H."/>
        </authorList>
    </citation>
    <scope>NUCLEOTIDE SEQUENCE [LARGE SCALE GENOMIC DNA]</scope>
    <source>
        <strain evidence="2 3">EB310</strain>
    </source>
</reference>
<dbReference type="Proteomes" id="UP000504693">
    <property type="component" value="Chromosome"/>
</dbReference>
<keyword evidence="2" id="KW-0238">DNA-binding</keyword>
<dbReference type="RefSeq" id="WP_173212680.1">
    <property type="nucleotide sequence ID" value="NZ_CP053921.1"/>
</dbReference>
<dbReference type="InterPro" id="IPR018640">
    <property type="entry name" value="DUF2063"/>
</dbReference>
<evidence type="ECO:0000313" key="2">
    <source>
        <dbReference type="EMBL" id="QKG70543.1"/>
    </source>
</evidence>
<organism evidence="2 3">
    <name type="scientific">Erythrobacter mangrovi</name>
    <dbReference type="NCBI Taxonomy" id="2739433"/>
    <lineage>
        <taxon>Bacteria</taxon>
        <taxon>Pseudomonadati</taxon>
        <taxon>Pseudomonadota</taxon>
        <taxon>Alphaproteobacteria</taxon>
        <taxon>Sphingomonadales</taxon>
        <taxon>Erythrobacteraceae</taxon>
        <taxon>Erythrobacter/Porphyrobacter group</taxon>
        <taxon>Erythrobacter</taxon>
    </lineage>
</organism>
<evidence type="ECO:0000259" key="1">
    <source>
        <dbReference type="Pfam" id="PF09836"/>
    </source>
</evidence>
<sequence>MTALLARQEAFLTAILDEDAALPEGWGARHEAGLEIYRNNYRSALVEALRATYERTERLVGEEPFRQAAAHHCITHPPTSWTLDLAGAGFAETCADLFANDPDVGELAALEWAMGQVFTAADAAPLALDAFAKQSSGFTEEDWAAMRLGFLPGMAVLETGYDLVQLWSALAPDQEPVETVVLDQRQAVIVWREGERPVFVQRAKWEGDALAAMLGGASFGEACAIVVAQLGEDEGAAEAGAMLARWLSDGFVATLVQ</sequence>
<feature type="domain" description="Putative DNA-binding" evidence="1">
    <location>
        <begin position="7"/>
        <end position="92"/>
    </location>
</feature>
<keyword evidence="3" id="KW-1185">Reference proteome</keyword>
<name>A0A7D4B6S1_9SPHN</name>
<dbReference type="Pfam" id="PF09836">
    <property type="entry name" value="DUF2063"/>
    <property type="match status" value="1"/>
</dbReference>